<sequence>MATDDTTTDGLVELPEQVVADLFASERRRFAVEILAERDGPMALDDLAAAVRARERGIEPAAVPDRERRSVRDAFFERHLPKLTATGVVEYDSMVATVALADDAVAGQHRP</sequence>
<comment type="caution">
    <text evidence="2">The sequence shown here is derived from an EMBL/GenBank/DDBJ whole genome shotgun (WGS) entry which is preliminary data.</text>
</comment>
<gene>
    <name evidence="2" type="ORF">GOC74_13615</name>
</gene>
<evidence type="ECO:0000313" key="3">
    <source>
        <dbReference type="Proteomes" id="UP000608662"/>
    </source>
</evidence>
<accession>A0A847TY98</accession>
<dbReference type="AlphaFoldDB" id="A0A847TY98"/>
<protein>
    <recommendedName>
        <fullName evidence="1">DUF7344 domain-containing protein</fullName>
    </recommendedName>
</protein>
<evidence type="ECO:0000313" key="2">
    <source>
        <dbReference type="EMBL" id="NLV10962.1"/>
    </source>
</evidence>
<dbReference type="RefSeq" id="WP_170094589.1">
    <property type="nucleotide sequence ID" value="NZ_WOYG01000001.1"/>
</dbReference>
<dbReference type="InterPro" id="IPR055768">
    <property type="entry name" value="DUF7344"/>
</dbReference>
<dbReference type="Pfam" id="PF24035">
    <property type="entry name" value="DUF7344"/>
    <property type="match status" value="1"/>
</dbReference>
<feature type="domain" description="DUF7344" evidence="1">
    <location>
        <begin position="21"/>
        <end position="98"/>
    </location>
</feature>
<organism evidence="2 3">
    <name type="scientific">Halomicrobium mukohataei</name>
    <dbReference type="NCBI Taxonomy" id="57705"/>
    <lineage>
        <taxon>Archaea</taxon>
        <taxon>Methanobacteriati</taxon>
        <taxon>Methanobacteriota</taxon>
        <taxon>Stenosarchaea group</taxon>
        <taxon>Halobacteria</taxon>
        <taxon>Halobacteriales</taxon>
        <taxon>Haloarculaceae</taxon>
        <taxon>Halomicrobium</taxon>
    </lineage>
</organism>
<dbReference type="OrthoDB" id="240916at2157"/>
<name>A0A847TY98_9EURY</name>
<dbReference type="GeneID" id="94361189"/>
<dbReference type="Proteomes" id="UP000608662">
    <property type="component" value="Unassembled WGS sequence"/>
</dbReference>
<proteinExistence type="predicted"/>
<dbReference type="EMBL" id="WOYG01000001">
    <property type="protein sequence ID" value="NLV10962.1"/>
    <property type="molecule type" value="Genomic_DNA"/>
</dbReference>
<reference evidence="2" key="1">
    <citation type="submission" date="2019-12" db="EMBL/GenBank/DDBJ databases">
        <title>Whole-genome sequence of Halomicrobium mukohataei pws1.</title>
        <authorList>
            <person name="Verma D.K."/>
            <person name="Gopal K."/>
            <person name="Prasad E.S."/>
        </authorList>
    </citation>
    <scope>NUCLEOTIDE SEQUENCE</scope>
    <source>
        <strain evidence="2">Pws1</strain>
    </source>
</reference>
<evidence type="ECO:0000259" key="1">
    <source>
        <dbReference type="Pfam" id="PF24035"/>
    </source>
</evidence>